<keyword evidence="2 6" id="KW-0812">Transmembrane</keyword>
<evidence type="ECO:0000256" key="4">
    <source>
        <dbReference type="ARBA" id="ARBA00023136"/>
    </source>
</evidence>
<protein>
    <recommendedName>
        <fullName evidence="8">Tetraspanin</fullName>
    </recommendedName>
</protein>
<proteinExistence type="predicted"/>
<gene>
    <name evidence="7" type="ORF">LSP00402_LOCUS14695</name>
</gene>
<keyword evidence="4 6" id="KW-0472">Membrane</keyword>
<evidence type="ECO:0000256" key="5">
    <source>
        <dbReference type="SAM" id="MobiDB-lite"/>
    </source>
</evidence>
<dbReference type="EMBL" id="HBHP01023626">
    <property type="protein sequence ID" value="CAD9770707.1"/>
    <property type="molecule type" value="Transcribed_RNA"/>
</dbReference>
<feature type="transmembrane region" description="Helical" evidence="6">
    <location>
        <begin position="29"/>
        <end position="54"/>
    </location>
</feature>
<dbReference type="GO" id="GO:0016020">
    <property type="term" value="C:membrane"/>
    <property type="evidence" value="ECO:0007669"/>
    <property type="project" value="UniProtKB-SubCell"/>
</dbReference>
<sequence>MEHAALTRPDSETLFRNDQFTCGDHFRRFIAMVLNGAAAAFGALLLGGAIYVRYFSVVGKLYRSLDTSRPYCEGEECEERIIDLEQLIDMALLAVAGAGALILLCAAMGYRAASTKNSCCLRTQVFLVVTLILLQLGAGIAGVVYRQEIMSLPERAWNLDIGVRAKIGKGRNERKVFVPPVQCAIQEGLQCFGYDNYNAYQMQFNPGYMPPVSGVPSCPGANRPPSGGVRVNFDQDATGLGGGEEEEEEEGLGPSRDVCCPTPAQRVIPRVQFDPIDPTAPECSFQLYSLYYDNKLYVFGAVVGVLVMQILLVYTSQGLADASAAAAMDALRKGSGSVGLDRPLMTTSVSSYHSRNK</sequence>
<dbReference type="InterPro" id="IPR018499">
    <property type="entry name" value="Tetraspanin/Peripherin"/>
</dbReference>
<organism evidence="7">
    <name type="scientific">Lotharella oceanica</name>
    <dbReference type="NCBI Taxonomy" id="641309"/>
    <lineage>
        <taxon>Eukaryota</taxon>
        <taxon>Sar</taxon>
        <taxon>Rhizaria</taxon>
        <taxon>Cercozoa</taxon>
        <taxon>Chlorarachniophyceae</taxon>
        <taxon>Lotharella</taxon>
    </lineage>
</organism>
<comment type="subcellular location">
    <subcellularLocation>
        <location evidence="1">Membrane</location>
        <topology evidence="1">Multi-pass membrane protein</topology>
    </subcellularLocation>
</comment>
<evidence type="ECO:0000256" key="2">
    <source>
        <dbReference type="ARBA" id="ARBA00022692"/>
    </source>
</evidence>
<feature type="transmembrane region" description="Helical" evidence="6">
    <location>
        <begin position="90"/>
        <end position="113"/>
    </location>
</feature>
<evidence type="ECO:0000313" key="7">
    <source>
        <dbReference type="EMBL" id="CAD9770707.1"/>
    </source>
</evidence>
<reference evidence="7" key="1">
    <citation type="submission" date="2021-01" db="EMBL/GenBank/DDBJ databases">
        <authorList>
            <person name="Corre E."/>
            <person name="Pelletier E."/>
            <person name="Niang G."/>
            <person name="Scheremetjew M."/>
            <person name="Finn R."/>
            <person name="Kale V."/>
            <person name="Holt S."/>
            <person name="Cochrane G."/>
            <person name="Meng A."/>
            <person name="Brown T."/>
            <person name="Cohen L."/>
        </authorList>
    </citation>
    <scope>NUCLEOTIDE SEQUENCE</scope>
    <source>
        <strain evidence="7">CCMP622</strain>
    </source>
</reference>
<keyword evidence="3 6" id="KW-1133">Transmembrane helix</keyword>
<evidence type="ECO:0000256" key="3">
    <source>
        <dbReference type="ARBA" id="ARBA00022989"/>
    </source>
</evidence>
<name>A0A7S2TV62_9EUKA</name>
<dbReference type="AlphaFoldDB" id="A0A7S2TV62"/>
<feature type="transmembrane region" description="Helical" evidence="6">
    <location>
        <begin position="125"/>
        <end position="145"/>
    </location>
</feature>
<dbReference type="Pfam" id="PF00335">
    <property type="entry name" value="Tetraspanin"/>
    <property type="match status" value="1"/>
</dbReference>
<evidence type="ECO:0000256" key="6">
    <source>
        <dbReference type="SAM" id="Phobius"/>
    </source>
</evidence>
<accession>A0A7S2TV62</accession>
<evidence type="ECO:0008006" key="8">
    <source>
        <dbReference type="Google" id="ProtNLM"/>
    </source>
</evidence>
<evidence type="ECO:0000256" key="1">
    <source>
        <dbReference type="ARBA" id="ARBA00004141"/>
    </source>
</evidence>
<feature type="transmembrane region" description="Helical" evidence="6">
    <location>
        <begin position="296"/>
        <end position="314"/>
    </location>
</feature>
<feature type="region of interest" description="Disordered" evidence="5">
    <location>
        <begin position="225"/>
        <end position="256"/>
    </location>
</feature>